<evidence type="ECO:0000313" key="2">
    <source>
        <dbReference type="Proteomes" id="UP000467132"/>
    </source>
</evidence>
<proteinExistence type="predicted"/>
<dbReference type="EMBL" id="QXXA01000005">
    <property type="protein sequence ID" value="NBI06089.1"/>
    <property type="molecule type" value="Genomic_DNA"/>
</dbReference>
<gene>
    <name evidence="1" type="ORF">D3Z33_04340</name>
</gene>
<sequence length="111" mass="13090">MYNNINNKMSLSLLTLQNELDFIGGALILNNVIKNIRDYKRIKFEIFHIFADEKLYKSTQKSFYNNCQNSILLLNNLFQSYGLYTIFVGDIESEEDVDDFIKNLPLEDFFL</sequence>
<evidence type="ECO:0000313" key="1">
    <source>
        <dbReference type="EMBL" id="NBI06089.1"/>
    </source>
</evidence>
<comment type="caution">
    <text evidence="1">The sequence shown here is derived from an EMBL/GenBank/DDBJ whole genome shotgun (WGS) entry which is preliminary data.</text>
</comment>
<dbReference type="AlphaFoldDB" id="A0A845QWC5"/>
<protein>
    <submittedName>
        <fullName evidence="1">Uncharacterized protein</fullName>
    </submittedName>
</protein>
<dbReference type="Proteomes" id="UP000467132">
    <property type="component" value="Unassembled WGS sequence"/>
</dbReference>
<organism evidence="1 2">
    <name type="scientific">Senegalia massiliensis</name>
    <dbReference type="NCBI Taxonomy" id="1720316"/>
    <lineage>
        <taxon>Bacteria</taxon>
        <taxon>Bacillati</taxon>
        <taxon>Bacillota</taxon>
        <taxon>Clostridia</taxon>
        <taxon>Eubacteriales</taxon>
        <taxon>Clostridiaceae</taxon>
        <taxon>Senegalia</taxon>
    </lineage>
</organism>
<name>A0A845QWC5_9CLOT</name>
<dbReference type="RefSeq" id="WP_160196584.1">
    <property type="nucleotide sequence ID" value="NZ_QXXA01000005.1"/>
</dbReference>
<accession>A0A845QWC5</accession>
<keyword evidence="2" id="KW-1185">Reference proteome</keyword>
<reference evidence="1 2" key="1">
    <citation type="submission" date="2018-08" db="EMBL/GenBank/DDBJ databases">
        <title>Murine metabolic-syndrome-specific gut microbial biobank.</title>
        <authorList>
            <person name="Liu C."/>
        </authorList>
    </citation>
    <scope>NUCLEOTIDE SEQUENCE [LARGE SCALE GENOMIC DNA]</scope>
    <source>
        <strain evidence="1 2">583</strain>
    </source>
</reference>